<organism evidence="1">
    <name type="scientific">marine sediment metagenome</name>
    <dbReference type="NCBI Taxonomy" id="412755"/>
    <lineage>
        <taxon>unclassified sequences</taxon>
        <taxon>metagenomes</taxon>
        <taxon>ecological metagenomes</taxon>
    </lineage>
</organism>
<accession>A0A0F9HPU7</accession>
<dbReference type="EMBL" id="LAZR01016264">
    <property type="protein sequence ID" value="KKM05247.1"/>
    <property type="molecule type" value="Genomic_DNA"/>
</dbReference>
<reference evidence="1" key="1">
    <citation type="journal article" date="2015" name="Nature">
        <title>Complex archaea that bridge the gap between prokaryotes and eukaryotes.</title>
        <authorList>
            <person name="Spang A."/>
            <person name="Saw J.H."/>
            <person name="Jorgensen S.L."/>
            <person name="Zaremba-Niedzwiedzka K."/>
            <person name="Martijn J."/>
            <person name="Lind A.E."/>
            <person name="van Eijk R."/>
            <person name="Schleper C."/>
            <person name="Guy L."/>
            <person name="Ettema T.J."/>
        </authorList>
    </citation>
    <scope>NUCLEOTIDE SEQUENCE</scope>
</reference>
<protein>
    <submittedName>
        <fullName evidence="1">Uncharacterized protein</fullName>
    </submittedName>
</protein>
<dbReference type="AlphaFoldDB" id="A0A0F9HPU7"/>
<comment type="caution">
    <text evidence="1">The sequence shown here is derived from an EMBL/GenBank/DDBJ whole genome shotgun (WGS) entry which is preliminary data.</text>
</comment>
<sequence>MGRAYAYANGDAPMPAEIELGNAVNRYGGMAVYGRTIGALEMRSIAIAEKVVNAFHARQGNTALGDQSNWATWSETNQGLADLLGLALREALDLGLIE</sequence>
<name>A0A0F9HPU7_9ZZZZ</name>
<evidence type="ECO:0000313" key="1">
    <source>
        <dbReference type="EMBL" id="KKM05247.1"/>
    </source>
</evidence>
<proteinExistence type="predicted"/>
<gene>
    <name evidence="1" type="ORF">LCGC14_1756010</name>
</gene>